<dbReference type="EMBL" id="CP003184">
    <property type="protein sequence ID" value="AFK85692.1"/>
    <property type="molecule type" value="Genomic_DNA"/>
</dbReference>
<reference evidence="1 2" key="1">
    <citation type="journal article" date="2014" name="Appl. Environ. Microbiol.">
        <title>Profile of Secreted Hydrolases, Associated Proteins, and SlpA in Thermoanaerobacterium saccharolyticum during the Degradation of Hemicellulose.</title>
        <authorList>
            <person name="Currie D.H."/>
            <person name="Guss A.M."/>
            <person name="Herring C.D."/>
            <person name="Giannone R.J."/>
            <person name="Johnson C.M."/>
            <person name="Lankford P.K."/>
            <person name="Brown S.D."/>
            <person name="Hettich R.L."/>
            <person name="Lynd L.R."/>
        </authorList>
    </citation>
    <scope>NUCLEOTIDE SEQUENCE [LARGE SCALE GENOMIC DNA]</scope>
    <source>
        <strain evidence="2">DSM 8691 / JW/SL-YS485</strain>
    </source>
</reference>
<dbReference type="STRING" id="1094508.Tsac_0668"/>
<organism evidence="1 2">
    <name type="scientific">Thermoanaerobacterium saccharolyticum (strain DSM 8691 / JW/SL-YS485)</name>
    <dbReference type="NCBI Taxonomy" id="1094508"/>
    <lineage>
        <taxon>Bacteria</taxon>
        <taxon>Bacillati</taxon>
        <taxon>Bacillota</taxon>
        <taxon>Clostridia</taxon>
        <taxon>Thermoanaerobacterales</taxon>
        <taxon>Thermoanaerobacteraceae</taxon>
        <taxon>Thermoanaerobacterium</taxon>
    </lineage>
</organism>
<dbReference type="PATRIC" id="fig|1094508.3.peg.677"/>
<protein>
    <submittedName>
        <fullName evidence="1">Uncharacterized protein</fullName>
    </submittedName>
</protein>
<dbReference type="AlphaFoldDB" id="I3VT47"/>
<name>I3VT47_THESW</name>
<dbReference type="eggNOG" id="COG4547">
    <property type="taxonomic scope" value="Bacteria"/>
</dbReference>
<dbReference type="KEGG" id="tsh:Tsac_0668"/>
<keyword evidence="2" id="KW-1185">Reference proteome</keyword>
<evidence type="ECO:0000313" key="2">
    <source>
        <dbReference type="Proteomes" id="UP000006178"/>
    </source>
</evidence>
<gene>
    <name evidence="1" type="ordered locus">Tsac_0668</name>
</gene>
<sequence length="370" mass="42411">MPLRKDIYKRMYIMLEPDERGAALLKDKEISGYLKIETINGRGRITASLQNLDPNYSYTVKFLKIGESPKLVEFGAIRVDDKGRGGAEWSFNTDDVLGRGVKFEDLAVALVEADNGQQRLIPLSGVIDKSRFNWKATYKKLMKSIENIEKDKSEIQFIDDLVENQKENADDGIVLPQYNDEEYHEEEVEIQVEPEEDVGNGQIDNIEKTVADDVDANDEEHTSVQMEHQSDDSISKSDVYEQENSGYVKYLKEYVNNIVNYLDEVHPFENNMEGYRWWRINTGYRNGFYDHYLVGFVNDENGKLKYIVYGMPGLFTLTDQPFGGMTGFVYWCPLKENMRNAGDMGYWLMHIDALTGQIAIPKGSTPPPII</sequence>
<accession>I3VT47</accession>
<dbReference type="RefSeq" id="WP_014757603.1">
    <property type="nucleotide sequence ID" value="NC_017992.1"/>
</dbReference>
<evidence type="ECO:0000313" key="1">
    <source>
        <dbReference type="EMBL" id="AFK85692.1"/>
    </source>
</evidence>
<dbReference type="Proteomes" id="UP000006178">
    <property type="component" value="Chromosome"/>
</dbReference>
<proteinExistence type="predicted"/>
<dbReference type="BioCyc" id="TSAC1094508:GLMA-679-MONOMER"/>